<dbReference type="KEGG" id="aon:DEH84_09225"/>
<evidence type="ECO:0000256" key="1">
    <source>
        <dbReference type="SAM" id="MobiDB-lite"/>
    </source>
</evidence>
<reference evidence="2 3" key="1">
    <citation type="submission" date="2018-05" db="EMBL/GenBank/DDBJ databases">
        <title>complete genome sequence of Aquabacterium olei NBRC 110486.</title>
        <authorList>
            <person name="Tang B."/>
            <person name="Chang J."/>
            <person name="Zhang L."/>
            <person name="Yang H."/>
        </authorList>
    </citation>
    <scope>NUCLEOTIDE SEQUENCE [LARGE SCALE GENOMIC DNA]</scope>
    <source>
        <strain evidence="2 3">NBRC 110486</strain>
    </source>
</reference>
<organism evidence="2 3">
    <name type="scientific">Aquabacterium olei</name>
    <dbReference type="NCBI Taxonomy" id="1296669"/>
    <lineage>
        <taxon>Bacteria</taxon>
        <taxon>Pseudomonadati</taxon>
        <taxon>Pseudomonadota</taxon>
        <taxon>Betaproteobacteria</taxon>
        <taxon>Burkholderiales</taxon>
        <taxon>Aquabacterium</taxon>
    </lineage>
</organism>
<dbReference type="Proteomes" id="UP000244892">
    <property type="component" value="Chromosome"/>
</dbReference>
<dbReference type="EMBL" id="CP029210">
    <property type="protein sequence ID" value="AWI53592.1"/>
    <property type="molecule type" value="Genomic_DNA"/>
</dbReference>
<protein>
    <submittedName>
        <fullName evidence="2">Uncharacterized protein</fullName>
    </submittedName>
</protein>
<feature type="region of interest" description="Disordered" evidence="1">
    <location>
        <begin position="1"/>
        <end position="89"/>
    </location>
</feature>
<sequence length="89" mass="8681">MPASSTPSTPADPADPAINGPAPLPAGTDTAKAREREEAALDNVEHGYDDPSGKAAGPSGQPDADTQGGPGANNDAGQPPAGVTRQALP</sequence>
<feature type="compositionally biased region" description="Basic and acidic residues" evidence="1">
    <location>
        <begin position="31"/>
        <end position="52"/>
    </location>
</feature>
<evidence type="ECO:0000313" key="3">
    <source>
        <dbReference type="Proteomes" id="UP000244892"/>
    </source>
</evidence>
<accession>A0A2U8FR87</accession>
<feature type="compositionally biased region" description="Low complexity" evidence="1">
    <location>
        <begin position="1"/>
        <end position="17"/>
    </location>
</feature>
<proteinExistence type="predicted"/>
<gene>
    <name evidence="2" type="ORF">DEH84_09225</name>
</gene>
<keyword evidence="3" id="KW-1185">Reference proteome</keyword>
<name>A0A2U8FR87_9BURK</name>
<dbReference type="AlphaFoldDB" id="A0A2U8FR87"/>
<dbReference type="RefSeq" id="WP_109036592.1">
    <property type="nucleotide sequence ID" value="NZ_CP029210.1"/>
</dbReference>
<evidence type="ECO:0000313" key="2">
    <source>
        <dbReference type="EMBL" id="AWI53592.1"/>
    </source>
</evidence>